<comment type="similarity">
    <text evidence="2">Belongs to the glycosyl hydrolase 51 family.</text>
</comment>
<reference evidence="9 10" key="1">
    <citation type="journal article" date="2014" name="PLoS ONE">
        <title>The first complete genome sequence of the class fimbriimonadia in the phylum armatimonadetes.</title>
        <authorList>
            <person name="Hu Z.Y."/>
            <person name="Wang Y.Z."/>
            <person name="Im W.T."/>
            <person name="Wang S.Y."/>
            <person name="Zhao G.P."/>
            <person name="Zheng H.J."/>
            <person name="Quan Z.X."/>
        </authorList>
    </citation>
    <scope>NUCLEOTIDE SEQUENCE [LARGE SCALE GENOMIC DNA]</scope>
    <source>
        <strain evidence="9">Gsoil 348</strain>
    </source>
</reference>
<evidence type="ECO:0000313" key="10">
    <source>
        <dbReference type="Proteomes" id="UP000027982"/>
    </source>
</evidence>
<evidence type="ECO:0000256" key="4">
    <source>
        <dbReference type="ARBA" id="ARBA00012670"/>
    </source>
</evidence>
<dbReference type="GO" id="GO:0046373">
    <property type="term" value="P:L-arabinose metabolic process"/>
    <property type="evidence" value="ECO:0007669"/>
    <property type="project" value="InterPro"/>
</dbReference>
<dbReference type="PANTHER" id="PTHR43576:SF2">
    <property type="entry name" value="INTRACELLULAR EXO-ALPHA-L-ARABINOFURANOSIDASE 2"/>
    <property type="match status" value="1"/>
</dbReference>
<dbReference type="eggNOG" id="COG3534">
    <property type="taxonomic scope" value="Bacteria"/>
</dbReference>
<gene>
    <name evidence="9" type="ORF">OP10G_1702</name>
</gene>
<dbReference type="STRING" id="661478.OP10G_1702"/>
<evidence type="ECO:0000313" key="9">
    <source>
        <dbReference type="EMBL" id="AIE85070.1"/>
    </source>
</evidence>
<keyword evidence="5" id="KW-0378">Hydrolase</keyword>
<evidence type="ECO:0000259" key="8">
    <source>
        <dbReference type="SMART" id="SM00813"/>
    </source>
</evidence>
<protein>
    <recommendedName>
        <fullName evidence="4">non-reducing end alpha-L-arabinofuranosidase</fullName>
        <ecNumber evidence="4">3.2.1.55</ecNumber>
    </recommendedName>
</protein>
<proteinExistence type="inferred from homology"/>
<dbReference type="OrthoDB" id="9758333at2"/>
<dbReference type="Pfam" id="PF22848">
    <property type="entry name" value="ASD1_dom"/>
    <property type="match status" value="1"/>
</dbReference>
<keyword evidence="6" id="KW-0119">Carbohydrate metabolism</keyword>
<dbReference type="EC" id="3.2.1.55" evidence="4"/>
<dbReference type="GO" id="GO:0046556">
    <property type="term" value="F:alpha-L-arabinofuranosidase activity"/>
    <property type="evidence" value="ECO:0007669"/>
    <property type="project" value="UniProtKB-EC"/>
</dbReference>
<dbReference type="InterPro" id="IPR055235">
    <property type="entry name" value="ASD1_cat"/>
</dbReference>
<dbReference type="SUPFAM" id="SSF51445">
    <property type="entry name" value="(Trans)glycosidases"/>
    <property type="match status" value="1"/>
</dbReference>
<comment type="subunit">
    <text evidence="3">Homohexamer; trimer of dimers.</text>
</comment>
<dbReference type="Gene3D" id="3.20.20.80">
    <property type="entry name" value="Glycosidases"/>
    <property type="match status" value="1"/>
</dbReference>
<evidence type="ECO:0000256" key="2">
    <source>
        <dbReference type="ARBA" id="ARBA00007186"/>
    </source>
</evidence>
<evidence type="ECO:0000256" key="6">
    <source>
        <dbReference type="ARBA" id="ARBA00023277"/>
    </source>
</evidence>
<dbReference type="InterPro" id="IPR013780">
    <property type="entry name" value="Glyco_hydro_b"/>
</dbReference>
<dbReference type="PANTHER" id="PTHR43576">
    <property type="entry name" value="ALPHA-L-ARABINOFURANOSIDASE C-RELATED"/>
    <property type="match status" value="1"/>
</dbReference>
<dbReference type="Proteomes" id="UP000027982">
    <property type="component" value="Chromosome"/>
</dbReference>
<dbReference type="SMART" id="SM00813">
    <property type="entry name" value="Alpha-L-AF_C"/>
    <property type="match status" value="1"/>
</dbReference>
<comment type="catalytic activity">
    <reaction evidence="1">
        <text>Hydrolysis of terminal non-reducing alpha-L-arabinofuranoside residues in alpha-L-arabinosides.</text>
        <dbReference type="EC" id="3.2.1.55"/>
    </reaction>
</comment>
<dbReference type="RefSeq" id="WP_025226333.1">
    <property type="nucleotide sequence ID" value="NZ_CP007139.1"/>
</dbReference>
<dbReference type="KEGG" id="fgi:OP10G_1702"/>
<sequence>MDAVITLLPDEPYGHVSPRLYGHFAEHLGRCCYDGLWVGRDNVEVEHVDGFRKDVVEALRAMPTPLLRWPGGCYADHYHWRDGIGPERAVRLGLSCGRQVLDDNTLGTHEFLHFCQLIGAEPYLAGNMGSGSVQELCDWVEYCNTKLPTTLGKERAANGHTRPFDVKLWGVGNENWGCGGNYDPESYALEYRRYSMMMQHVDPSIEMVVCGHDRTWNQRCLEKLRGYTGFVDHYSIHRYWIEGGHGTEFSETDYYALLAEAERTEEFIVETRAMIEDVSPKKRIGIALDEWGVWHPEARTWGPGPVAEEIGDYSQAGTMRDALATAVGFEVFHRQCASLSMANLAQIVNVLHAPIMTEGTAFWVTPTYHLLRMHRPHIGAQAYRCEVETTISTPQGAAISATATSGGVTVTNRHLTQAAVVQVPGSYSEAWLLSAEPSAQNSAAHPDNVSPTPLKLSVEGTFELPPHSVATLVR</sequence>
<dbReference type="InterPro" id="IPR017853">
    <property type="entry name" value="GH"/>
</dbReference>
<dbReference type="GO" id="GO:0000272">
    <property type="term" value="P:polysaccharide catabolic process"/>
    <property type="evidence" value="ECO:0007669"/>
    <property type="project" value="TreeGrafter"/>
</dbReference>
<dbReference type="Pfam" id="PF06964">
    <property type="entry name" value="Alpha-L-AF_C"/>
    <property type="match status" value="1"/>
</dbReference>
<feature type="domain" description="Alpha-L-arabinofuranosidase C-terminal" evidence="8">
    <location>
        <begin position="289"/>
        <end position="468"/>
    </location>
</feature>
<evidence type="ECO:0000256" key="5">
    <source>
        <dbReference type="ARBA" id="ARBA00022801"/>
    </source>
</evidence>
<evidence type="ECO:0000256" key="7">
    <source>
        <dbReference type="ARBA" id="ARBA00023295"/>
    </source>
</evidence>
<keyword evidence="10" id="KW-1185">Reference proteome</keyword>
<keyword evidence="7" id="KW-0326">Glycosidase</keyword>
<dbReference type="SUPFAM" id="SSF51011">
    <property type="entry name" value="Glycosyl hydrolase domain"/>
    <property type="match status" value="1"/>
</dbReference>
<dbReference type="InterPro" id="IPR010720">
    <property type="entry name" value="Alpha-L-AF_C"/>
</dbReference>
<dbReference type="Gene3D" id="2.60.40.1180">
    <property type="entry name" value="Golgi alpha-mannosidase II"/>
    <property type="match status" value="1"/>
</dbReference>
<name>A0A068NQS9_FIMGI</name>
<evidence type="ECO:0000256" key="1">
    <source>
        <dbReference type="ARBA" id="ARBA00001462"/>
    </source>
</evidence>
<dbReference type="AlphaFoldDB" id="A0A068NQS9"/>
<organism evidence="9 10">
    <name type="scientific">Fimbriimonas ginsengisoli Gsoil 348</name>
    <dbReference type="NCBI Taxonomy" id="661478"/>
    <lineage>
        <taxon>Bacteria</taxon>
        <taxon>Bacillati</taxon>
        <taxon>Armatimonadota</taxon>
        <taxon>Fimbriimonadia</taxon>
        <taxon>Fimbriimonadales</taxon>
        <taxon>Fimbriimonadaceae</taxon>
        <taxon>Fimbriimonas</taxon>
    </lineage>
</organism>
<dbReference type="HOGENOM" id="CLU_017810_2_0_0"/>
<evidence type="ECO:0000256" key="3">
    <source>
        <dbReference type="ARBA" id="ARBA00011165"/>
    </source>
</evidence>
<accession>A0A068NQS9</accession>
<dbReference type="EMBL" id="CP007139">
    <property type="protein sequence ID" value="AIE85070.1"/>
    <property type="molecule type" value="Genomic_DNA"/>
</dbReference>